<dbReference type="GO" id="GO:0000045">
    <property type="term" value="P:autophagosome assembly"/>
    <property type="evidence" value="ECO:0007669"/>
    <property type="project" value="TreeGrafter"/>
</dbReference>
<dbReference type="Pfam" id="PF00400">
    <property type="entry name" value="WD40"/>
    <property type="match status" value="2"/>
</dbReference>
<dbReference type="InterPro" id="IPR036322">
    <property type="entry name" value="WD40_repeat_dom_sf"/>
</dbReference>
<evidence type="ECO:0000313" key="3">
    <source>
        <dbReference type="Proteomes" id="UP001295423"/>
    </source>
</evidence>
<dbReference type="InterPro" id="IPR001680">
    <property type="entry name" value="WD40_rpt"/>
</dbReference>
<protein>
    <submittedName>
        <fullName evidence="2">Uncharacterized protein</fullName>
    </submittedName>
</protein>
<gene>
    <name evidence="2" type="ORF">CYCCA115_LOCUS24028</name>
</gene>
<reference evidence="2" key="1">
    <citation type="submission" date="2023-08" db="EMBL/GenBank/DDBJ databases">
        <authorList>
            <person name="Audoor S."/>
            <person name="Bilcke G."/>
        </authorList>
    </citation>
    <scope>NUCLEOTIDE SEQUENCE</scope>
</reference>
<feature type="compositionally biased region" description="Acidic residues" evidence="1">
    <location>
        <begin position="398"/>
        <end position="408"/>
    </location>
</feature>
<feature type="compositionally biased region" description="Polar residues" evidence="1">
    <location>
        <begin position="420"/>
        <end position="474"/>
    </location>
</feature>
<dbReference type="InterPro" id="IPR015943">
    <property type="entry name" value="WD40/YVTN_repeat-like_dom_sf"/>
</dbReference>
<dbReference type="SMART" id="SM00320">
    <property type="entry name" value="WD40"/>
    <property type="match status" value="3"/>
</dbReference>
<dbReference type="SUPFAM" id="SSF50978">
    <property type="entry name" value="WD40 repeat-like"/>
    <property type="match status" value="1"/>
</dbReference>
<dbReference type="InterPro" id="IPR052596">
    <property type="entry name" value="AMBRA1_autophagy"/>
</dbReference>
<dbReference type="AlphaFoldDB" id="A0AAD2GCE4"/>
<dbReference type="GO" id="GO:0080008">
    <property type="term" value="C:Cul4-RING E3 ubiquitin ligase complex"/>
    <property type="evidence" value="ECO:0007669"/>
    <property type="project" value="TreeGrafter"/>
</dbReference>
<dbReference type="GO" id="GO:1990756">
    <property type="term" value="F:ubiquitin-like ligase-substrate adaptor activity"/>
    <property type="evidence" value="ECO:0007669"/>
    <property type="project" value="TreeGrafter"/>
</dbReference>
<feature type="region of interest" description="Disordered" evidence="1">
    <location>
        <begin position="398"/>
        <end position="501"/>
    </location>
</feature>
<dbReference type="Gene3D" id="2.130.10.10">
    <property type="entry name" value="YVTN repeat-like/Quinoprotein amine dehydrogenase"/>
    <property type="match status" value="1"/>
</dbReference>
<evidence type="ECO:0000313" key="2">
    <source>
        <dbReference type="EMBL" id="CAJ1970004.1"/>
    </source>
</evidence>
<dbReference type="EMBL" id="CAKOGP040002447">
    <property type="protein sequence ID" value="CAJ1970004.1"/>
    <property type="molecule type" value="Genomic_DNA"/>
</dbReference>
<dbReference type="PANTHER" id="PTHR22874">
    <property type="entry name" value="ACTIVATING MOLECULE IN BECN1-REGULATED AUTOPHAGY PROTEIN 1"/>
    <property type="match status" value="1"/>
</dbReference>
<comment type="caution">
    <text evidence="2">The sequence shown here is derived from an EMBL/GenBank/DDBJ whole genome shotgun (WGS) entry which is preliminary data.</text>
</comment>
<keyword evidence="3" id="KW-1185">Reference proteome</keyword>
<dbReference type="Proteomes" id="UP001295423">
    <property type="component" value="Unassembled WGS sequence"/>
</dbReference>
<organism evidence="2 3">
    <name type="scientific">Cylindrotheca closterium</name>
    <dbReference type="NCBI Taxonomy" id="2856"/>
    <lineage>
        <taxon>Eukaryota</taxon>
        <taxon>Sar</taxon>
        <taxon>Stramenopiles</taxon>
        <taxon>Ochrophyta</taxon>
        <taxon>Bacillariophyta</taxon>
        <taxon>Bacillariophyceae</taxon>
        <taxon>Bacillariophycidae</taxon>
        <taxon>Bacillariales</taxon>
        <taxon>Bacillariaceae</taxon>
        <taxon>Cylindrotheca</taxon>
    </lineage>
</organism>
<sequence length="682" mass="74539">MPPPSPSSVRWHYDNRGFPHKPLLEDPAIRSQIPSTAEMKRRWDFRNAIQEESNQHRRVYTKPDFVGHSVTQLLNRRSTYGSSRIGTKRLRHFAEYTSVTQYQSSFLAHLGGQDEVVNGQREQSSQAVSSISVAFSPCGSTMASTHGDHTVKITDCNSGGLLQTLVGHSRTPWTCKYHPLRSDIVASGCLGHQVRLWNWKKNTCLAMIRLEYAIISLSFHPSGKVLGVANGTKLNFWGLGDLDNWSEGGGAQSGGGDTRVLGMLTEVDQGHMLRCVHFPPAGTTVIVGGVNKPDTNQQNSRPMRGGISGGGMTFYLKLFDFNLPMTVDRQSRQQFSSTRTRARALENPRVFVPRALLYNDGGFDVSPDGKTLCACAEYWLPDGVNNAMELLEYQNEQDYDDDDDDSTDGDGSGSPKKPQNDTPTSTTAGPPFSPTLNKGSLQRNADSSPPRGNTTPRIQYPSMNAGSNPLRTPTPQTPPAKQGQMTLSPPSPPGRRFGKGYGMQPGRYVPHVVTISLDTTPSDSIEQDQLQAMLYPPPAAVLPNSAAAAAATATRNKKQKTPRRGTAKLRPRLGQLLQACPLDGAKASAVTCVKFSPSTNFCLIGYGVREPIMEGNPTLPLHPVTALYATSPKMTHVSTMLSPDDDVNIARFHPHSGVGFCYGTKQGRLRVLGPRPWNYYNC</sequence>
<evidence type="ECO:0000256" key="1">
    <source>
        <dbReference type="SAM" id="MobiDB-lite"/>
    </source>
</evidence>
<accession>A0AAD2GCE4</accession>
<dbReference type="PANTHER" id="PTHR22874:SF1">
    <property type="entry name" value="ACTIVATING MOLECULE IN BECN1-REGULATED AUTOPHAGY PROTEIN 1"/>
    <property type="match status" value="1"/>
</dbReference>
<proteinExistence type="predicted"/>
<dbReference type="GO" id="GO:0000423">
    <property type="term" value="P:mitophagy"/>
    <property type="evidence" value="ECO:0007669"/>
    <property type="project" value="TreeGrafter"/>
</dbReference>
<name>A0AAD2GCE4_9STRA</name>